<keyword evidence="5" id="KW-1185">Reference proteome</keyword>
<evidence type="ECO:0000313" key="4">
    <source>
        <dbReference type="EMBL" id="MRV71680.1"/>
    </source>
</evidence>
<gene>
    <name evidence="4" type="ORF">GJ700_08065</name>
</gene>
<name>A0A7X2IKS4_9BURK</name>
<dbReference type="EMBL" id="WKJJ01000004">
    <property type="protein sequence ID" value="MRV71680.1"/>
    <property type="molecule type" value="Genomic_DNA"/>
</dbReference>
<dbReference type="GO" id="GO:0016020">
    <property type="term" value="C:membrane"/>
    <property type="evidence" value="ECO:0007669"/>
    <property type="project" value="TreeGrafter"/>
</dbReference>
<sequence length="276" mass="29723">MTAGAVPELNAVSLGGANRRTVLFVHGMAGTAGLWVLGYAFGLVKNYHVVAYDQRGHGLSPAPPCGYRLADHADDLERMRRRHTDGPVVVVGYSYGGHIATQWAMRYPQSAAGLVIVDTPPLPVAAPDIDAMLDGVSAVLGGDFSPSGGFLDPLKDSLRGDIQRRRRALMNVKARLDVLKQTRFRQEVLSDQPYSDAAFQSIACKTTLIYSSRAGHHAYARRQQALIRDCGLAILEGEHDFVIQRADAVAAALQAFLAGLPDTAWRHTAAPAPVES</sequence>
<dbReference type="SUPFAM" id="SSF53474">
    <property type="entry name" value="alpha/beta-Hydrolases"/>
    <property type="match status" value="1"/>
</dbReference>
<dbReference type="Gene3D" id="3.40.50.1820">
    <property type="entry name" value="alpha/beta hydrolase"/>
    <property type="match status" value="1"/>
</dbReference>
<dbReference type="InterPro" id="IPR002410">
    <property type="entry name" value="Peptidase_S33"/>
</dbReference>
<evidence type="ECO:0000256" key="2">
    <source>
        <dbReference type="ARBA" id="ARBA00022801"/>
    </source>
</evidence>
<organism evidence="4 5">
    <name type="scientific">Pseudoduganella rivuli</name>
    <dbReference type="NCBI Taxonomy" id="2666085"/>
    <lineage>
        <taxon>Bacteria</taxon>
        <taxon>Pseudomonadati</taxon>
        <taxon>Pseudomonadota</taxon>
        <taxon>Betaproteobacteria</taxon>
        <taxon>Burkholderiales</taxon>
        <taxon>Oxalobacteraceae</taxon>
        <taxon>Telluria group</taxon>
        <taxon>Pseudoduganella</taxon>
    </lineage>
</organism>
<accession>A0A7X2IKS4</accession>
<dbReference type="PRINTS" id="PR00111">
    <property type="entry name" value="ABHYDROLASE"/>
</dbReference>
<reference evidence="4 5" key="1">
    <citation type="submission" date="2019-11" db="EMBL/GenBank/DDBJ databases">
        <title>Novel species isolated from a subtropical stream in China.</title>
        <authorList>
            <person name="Lu H."/>
        </authorList>
    </citation>
    <scope>NUCLEOTIDE SEQUENCE [LARGE SCALE GENOMIC DNA]</scope>
    <source>
        <strain evidence="4 5">FT92W</strain>
    </source>
</reference>
<comment type="caution">
    <text evidence="4">The sequence shown here is derived from an EMBL/GenBank/DDBJ whole genome shotgun (WGS) entry which is preliminary data.</text>
</comment>
<dbReference type="RefSeq" id="WP_154372410.1">
    <property type="nucleotide sequence ID" value="NZ_WKJJ01000004.1"/>
</dbReference>
<dbReference type="GO" id="GO:0006508">
    <property type="term" value="P:proteolysis"/>
    <property type="evidence" value="ECO:0007669"/>
    <property type="project" value="InterPro"/>
</dbReference>
<dbReference type="PRINTS" id="PR00793">
    <property type="entry name" value="PROAMNOPTASE"/>
</dbReference>
<evidence type="ECO:0000256" key="1">
    <source>
        <dbReference type="ARBA" id="ARBA00010088"/>
    </source>
</evidence>
<evidence type="ECO:0000313" key="5">
    <source>
        <dbReference type="Proteomes" id="UP000446768"/>
    </source>
</evidence>
<dbReference type="InterPro" id="IPR000073">
    <property type="entry name" value="AB_hydrolase_1"/>
</dbReference>
<dbReference type="Pfam" id="PF00561">
    <property type="entry name" value="Abhydrolase_1"/>
    <property type="match status" value="1"/>
</dbReference>
<dbReference type="Proteomes" id="UP000446768">
    <property type="component" value="Unassembled WGS sequence"/>
</dbReference>
<dbReference type="GO" id="GO:0008233">
    <property type="term" value="F:peptidase activity"/>
    <property type="evidence" value="ECO:0007669"/>
    <property type="project" value="InterPro"/>
</dbReference>
<dbReference type="PANTHER" id="PTHR43798">
    <property type="entry name" value="MONOACYLGLYCEROL LIPASE"/>
    <property type="match status" value="1"/>
</dbReference>
<comment type="similarity">
    <text evidence="1">Belongs to the peptidase S33 family.</text>
</comment>
<proteinExistence type="inferred from homology"/>
<dbReference type="PANTHER" id="PTHR43798:SF33">
    <property type="entry name" value="HYDROLASE, PUTATIVE (AFU_ORTHOLOGUE AFUA_2G14860)-RELATED"/>
    <property type="match status" value="1"/>
</dbReference>
<keyword evidence="2 4" id="KW-0378">Hydrolase</keyword>
<feature type="domain" description="AB hydrolase-1" evidence="3">
    <location>
        <begin position="21"/>
        <end position="124"/>
    </location>
</feature>
<dbReference type="InterPro" id="IPR050266">
    <property type="entry name" value="AB_hydrolase_sf"/>
</dbReference>
<dbReference type="InterPro" id="IPR029058">
    <property type="entry name" value="AB_hydrolase_fold"/>
</dbReference>
<protein>
    <submittedName>
        <fullName evidence="4">Alpha/beta fold hydrolase</fullName>
    </submittedName>
</protein>
<dbReference type="AlphaFoldDB" id="A0A7X2IKS4"/>
<evidence type="ECO:0000259" key="3">
    <source>
        <dbReference type="Pfam" id="PF00561"/>
    </source>
</evidence>